<accession>A0ACB0ZGA2</accession>
<name>A0ACB0ZGA2_MELEN</name>
<proteinExistence type="predicted"/>
<evidence type="ECO:0000313" key="1">
    <source>
        <dbReference type="EMBL" id="CAK5078011.1"/>
    </source>
</evidence>
<dbReference type="Proteomes" id="UP001497535">
    <property type="component" value="Unassembled WGS sequence"/>
</dbReference>
<organism evidence="1 2">
    <name type="scientific">Meloidogyne enterolobii</name>
    <name type="common">Root-knot nematode worm</name>
    <name type="synonym">Meloidogyne mayaguensis</name>
    <dbReference type="NCBI Taxonomy" id="390850"/>
    <lineage>
        <taxon>Eukaryota</taxon>
        <taxon>Metazoa</taxon>
        <taxon>Ecdysozoa</taxon>
        <taxon>Nematoda</taxon>
        <taxon>Chromadorea</taxon>
        <taxon>Rhabditida</taxon>
        <taxon>Tylenchina</taxon>
        <taxon>Tylenchomorpha</taxon>
        <taxon>Tylenchoidea</taxon>
        <taxon>Meloidogynidae</taxon>
        <taxon>Meloidogyninae</taxon>
        <taxon>Meloidogyne</taxon>
    </lineage>
</organism>
<sequence length="69" mass="7641">MFCLSLFLFLNLISSLFFLSLVTYNCNCVFTVSLLSPIIYCLSIFKSQVSSGLLGLFLSFLHGISPLPP</sequence>
<evidence type="ECO:0000313" key="2">
    <source>
        <dbReference type="Proteomes" id="UP001497535"/>
    </source>
</evidence>
<protein>
    <submittedName>
        <fullName evidence="1">Uncharacterized protein</fullName>
    </submittedName>
</protein>
<dbReference type="EMBL" id="CAVMJV010000035">
    <property type="protein sequence ID" value="CAK5078011.1"/>
    <property type="molecule type" value="Genomic_DNA"/>
</dbReference>
<reference evidence="1" key="1">
    <citation type="submission" date="2023-11" db="EMBL/GenBank/DDBJ databases">
        <authorList>
            <person name="Poullet M."/>
        </authorList>
    </citation>
    <scope>NUCLEOTIDE SEQUENCE</scope>
    <source>
        <strain evidence="1">E1834</strain>
    </source>
</reference>
<keyword evidence="2" id="KW-1185">Reference proteome</keyword>
<gene>
    <name evidence="1" type="ORF">MENTE1834_LOCUS25046</name>
</gene>
<comment type="caution">
    <text evidence="1">The sequence shown here is derived from an EMBL/GenBank/DDBJ whole genome shotgun (WGS) entry which is preliminary data.</text>
</comment>